<dbReference type="GO" id="GO:0008270">
    <property type="term" value="F:zinc ion binding"/>
    <property type="evidence" value="ECO:0007669"/>
    <property type="project" value="UniProtKB-KW"/>
</dbReference>
<reference evidence="13 14" key="1">
    <citation type="submission" date="2019-02" db="EMBL/GenBank/DDBJ databases">
        <title>Opniocepnalus argus genome.</title>
        <authorList>
            <person name="Zhou C."/>
            <person name="Xiao S."/>
        </authorList>
    </citation>
    <scope>NUCLEOTIDE SEQUENCE [LARGE SCALE GENOMIC DNA]</scope>
    <source>
        <strain evidence="13">OARG1902GOOAL</strain>
        <tissue evidence="13">Muscle</tissue>
    </source>
</reference>
<evidence type="ECO:0000256" key="10">
    <source>
        <dbReference type="ARBA" id="ARBA00023242"/>
    </source>
</evidence>
<dbReference type="PANTHER" id="PTHR16515">
    <property type="entry name" value="PR DOMAIN ZINC FINGER PROTEIN"/>
    <property type="match status" value="1"/>
</dbReference>
<dbReference type="Proteomes" id="UP000503349">
    <property type="component" value="Chromosome 15"/>
</dbReference>
<dbReference type="FunFam" id="3.30.160.60:FF:000097">
    <property type="entry name" value="Zinc finger protein"/>
    <property type="match status" value="1"/>
</dbReference>
<evidence type="ECO:0000256" key="11">
    <source>
        <dbReference type="PROSITE-ProRule" id="PRU00042"/>
    </source>
</evidence>
<comment type="function">
    <text evidence="1">May be involved in transcriptional regulation.</text>
</comment>
<evidence type="ECO:0000256" key="6">
    <source>
        <dbReference type="ARBA" id="ARBA00022833"/>
    </source>
</evidence>
<gene>
    <name evidence="13" type="ORF">EXN66_Car015742</name>
</gene>
<dbReference type="GO" id="GO:0010468">
    <property type="term" value="P:regulation of gene expression"/>
    <property type="evidence" value="ECO:0007669"/>
    <property type="project" value="TreeGrafter"/>
</dbReference>
<reference evidence="14" key="2">
    <citation type="submission" date="2019-02" db="EMBL/GenBank/DDBJ databases">
        <title>Opniocepnalus argus Var Kimnra genome.</title>
        <authorList>
            <person name="Zhou C."/>
            <person name="Xiao S."/>
        </authorList>
    </citation>
    <scope>NUCLEOTIDE SEQUENCE [LARGE SCALE GENOMIC DNA]</scope>
</reference>
<keyword evidence="9" id="KW-0804">Transcription</keyword>
<dbReference type="InterPro" id="IPR036236">
    <property type="entry name" value="Znf_C2H2_sf"/>
</dbReference>
<organism evidence="13 14">
    <name type="scientific">Channa argus</name>
    <name type="common">Northern snakehead</name>
    <name type="synonym">Ophicephalus argus</name>
    <dbReference type="NCBI Taxonomy" id="215402"/>
    <lineage>
        <taxon>Eukaryota</taxon>
        <taxon>Metazoa</taxon>
        <taxon>Chordata</taxon>
        <taxon>Craniata</taxon>
        <taxon>Vertebrata</taxon>
        <taxon>Euteleostomi</taxon>
        <taxon>Actinopterygii</taxon>
        <taxon>Neopterygii</taxon>
        <taxon>Teleostei</taxon>
        <taxon>Neoteleostei</taxon>
        <taxon>Acanthomorphata</taxon>
        <taxon>Anabantaria</taxon>
        <taxon>Anabantiformes</taxon>
        <taxon>Channoidei</taxon>
        <taxon>Channidae</taxon>
        <taxon>Channa</taxon>
    </lineage>
</organism>
<dbReference type="InterPro" id="IPR050331">
    <property type="entry name" value="Zinc_finger"/>
</dbReference>
<dbReference type="SMART" id="SM00355">
    <property type="entry name" value="ZnF_C2H2"/>
    <property type="match status" value="3"/>
</dbReference>
<dbReference type="SUPFAM" id="SSF57667">
    <property type="entry name" value="beta-beta-alpha zinc fingers"/>
    <property type="match status" value="2"/>
</dbReference>
<keyword evidence="10" id="KW-0539">Nucleus</keyword>
<evidence type="ECO:0000256" key="5">
    <source>
        <dbReference type="ARBA" id="ARBA00022771"/>
    </source>
</evidence>
<evidence type="ECO:0000256" key="9">
    <source>
        <dbReference type="ARBA" id="ARBA00023163"/>
    </source>
</evidence>
<dbReference type="FunFam" id="3.30.160.60:FF:000912">
    <property type="entry name" value="Zinc finger protein 660"/>
    <property type="match status" value="1"/>
</dbReference>
<dbReference type="GO" id="GO:0003677">
    <property type="term" value="F:DNA binding"/>
    <property type="evidence" value="ECO:0007669"/>
    <property type="project" value="UniProtKB-KW"/>
</dbReference>
<evidence type="ECO:0000256" key="8">
    <source>
        <dbReference type="ARBA" id="ARBA00023125"/>
    </source>
</evidence>
<dbReference type="PANTHER" id="PTHR16515:SF49">
    <property type="entry name" value="GASTRULA ZINC FINGER PROTEIN XLCGF49.1-LIKE-RELATED"/>
    <property type="match status" value="1"/>
</dbReference>
<evidence type="ECO:0000256" key="2">
    <source>
        <dbReference type="ARBA" id="ARBA00004123"/>
    </source>
</evidence>
<evidence type="ECO:0000256" key="3">
    <source>
        <dbReference type="ARBA" id="ARBA00022723"/>
    </source>
</evidence>
<keyword evidence="8" id="KW-0238">DNA-binding</keyword>
<keyword evidence="5 11" id="KW-0863">Zinc-finger</keyword>
<keyword evidence="4" id="KW-0677">Repeat</keyword>
<keyword evidence="14" id="KW-1185">Reference proteome</keyword>
<dbReference type="EMBL" id="CM015726">
    <property type="protein sequence ID" value="KAF3700055.1"/>
    <property type="molecule type" value="Genomic_DNA"/>
</dbReference>
<dbReference type="InterPro" id="IPR013087">
    <property type="entry name" value="Znf_C2H2_type"/>
</dbReference>
<comment type="subcellular location">
    <subcellularLocation>
        <location evidence="2">Nucleus</location>
    </subcellularLocation>
</comment>
<dbReference type="AlphaFoldDB" id="A0A6G1QBZ1"/>
<feature type="domain" description="C2H2-type" evidence="12">
    <location>
        <begin position="224"/>
        <end position="251"/>
    </location>
</feature>
<dbReference type="PROSITE" id="PS50157">
    <property type="entry name" value="ZINC_FINGER_C2H2_2"/>
    <property type="match status" value="3"/>
</dbReference>
<dbReference type="GO" id="GO:0005634">
    <property type="term" value="C:nucleus"/>
    <property type="evidence" value="ECO:0007669"/>
    <property type="project" value="UniProtKB-SubCell"/>
</dbReference>
<feature type="domain" description="C2H2-type" evidence="12">
    <location>
        <begin position="168"/>
        <end position="195"/>
    </location>
</feature>
<keyword evidence="6" id="KW-0862">Zinc</keyword>
<dbReference type="Pfam" id="PF00096">
    <property type="entry name" value="zf-C2H2"/>
    <property type="match status" value="3"/>
</dbReference>
<keyword evidence="3" id="KW-0479">Metal-binding</keyword>
<protein>
    <submittedName>
        <fullName evidence="13">Zinc finger protein 813</fullName>
    </submittedName>
</protein>
<evidence type="ECO:0000313" key="14">
    <source>
        <dbReference type="Proteomes" id="UP000503349"/>
    </source>
</evidence>
<sequence>MASRLSFHSQLSSIMETLARSALSQVCKLVDEDSAELRLELSRLLFANSALAEKVNSLECELTIVRSNAPKLCKSYRTVGVQTACYSDGDPHEGIFGKDWCMNLWKDRDPYSLERVTDSSQSSDKSLATLSDQITVTEIKEEDYVEDTAVSCQQETLNTEVPSLRVTKSCELCGKTFANPSALRIHYVVHTGEKPYRCSLCGKGFTQKGNLKCHLRIHTGERPFRCVKCGKTFTQKVNLNHHLMAHRNREFVGDKPTVRRHLRNIMT</sequence>
<keyword evidence="7" id="KW-0805">Transcription regulation</keyword>
<feature type="domain" description="C2H2-type" evidence="12">
    <location>
        <begin position="196"/>
        <end position="223"/>
    </location>
</feature>
<dbReference type="FunFam" id="3.30.160.60:FF:000965">
    <property type="entry name" value="Neurotrophin receptor-interacting factor homolog"/>
    <property type="match status" value="1"/>
</dbReference>
<evidence type="ECO:0000256" key="4">
    <source>
        <dbReference type="ARBA" id="ARBA00022737"/>
    </source>
</evidence>
<evidence type="ECO:0000313" key="13">
    <source>
        <dbReference type="EMBL" id="KAF3700055.1"/>
    </source>
</evidence>
<proteinExistence type="predicted"/>
<evidence type="ECO:0000259" key="12">
    <source>
        <dbReference type="PROSITE" id="PS50157"/>
    </source>
</evidence>
<name>A0A6G1QBZ1_CHAAH</name>
<dbReference type="PROSITE" id="PS00028">
    <property type="entry name" value="ZINC_FINGER_C2H2_1"/>
    <property type="match status" value="3"/>
</dbReference>
<dbReference type="Gene3D" id="3.30.160.60">
    <property type="entry name" value="Classic Zinc Finger"/>
    <property type="match status" value="3"/>
</dbReference>
<evidence type="ECO:0000256" key="1">
    <source>
        <dbReference type="ARBA" id="ARBA00003767"/>
    </source>
</evidence>
<accession>A0A6G1QBZ1</accession>
<evidence type="ECO:0000256" key="7">
    <source>
        <dbReference type="ARBA" id="ARBA00023015"/>
    </source>
</evidence>